<feature type="non-terminal residue" evidence="1">
    <location>
        <position position="1"/>
    </location>
</feature>
<dbReference type="AlphaFoldDB" id="A0A0B6YVZ1"/>
<sequence>NKYKTGFAASDKTLRASVAAQKNERVTEAMNEIDEKELARDLESLRRTVIRMMFCKCHAMFYFCSNPVL</sequence>
<organism evidence="1">
    <name type="scientific">Arion vulgaris</name>
    <dbReference type="NCBI Taxonomy" id="1028688"/>
    <lineage>
        <taxon>Eukaryota</taxon>
        <taxon>Metazoa</taxon>
        <taxon>Spiralia</taxon>
        <taxon>Lophotrochozoa</taxon>
        <taxon>Mollusca</taxon>
        <taxon>Gastropoda</taxon>
        <taxon>Heterobranchia</taxon>
        <taxon>Euthyneura</taxon>
        <taxon>Panpulmonata</taxon>
        <taxon>Eupulmonata</taxon>
        <taxon>Stylommatophora</taxon>
        <taxon>Helicina</taxon>
        <taxon>Arionoidea</taxon>
        <taxon>Arionidae</taxon>
        <taxon>Arion</taxon>
    </lineage>
</organism>
<gene>
    <name evidence="1" type="primary">ORF39428</name>
</gene>
<accession>A0A0B6YVZ1</accession>
<evidence type="ECO:0000313" key="1">
    <source>
        <dbReference type="EMBL" id="CEK60454.1"/>
    </source>
</evidence>
<name>A0A0B6YVZ1_9EUPU</name>
<dbReference type="EMBL" id="HACG01013589">
    <property type="protein sequence ID" value="CEK60454.1"/>
    <property type="molecule type" value="Transcribed_RNA"/>
</dbReference>
<feature type="non-terminal residue" evidence="1">
    <location>
        <position position="69"/>
    </location>
</feature>
<protein>
    <submittedName>
        <fullName evidence="1">Uncharacterized protein</fullName>
    </submittedName>
</protein>
<reference evidence="1" key="1">
    <citation type="submission" date="2014-12" db="EMBL/GenBank/DDBJ databases">
        <title>Insight into the proteome of Arion vulgaris.</title>
        <authorList>
            <person name="Aradska J."/>
            <person name="Bulat T."/>
            <person name="Smidak R."/>
            <person name="Sarate P."/>
            <person name="Gangsoo J."/>
            <person name="Sialana F."/>
            <person name="Bilban M."/>
            <person name="Lubec G."/>
        </authorList>
    </citation>
    <scope>NUCLEOTIDE SEQUENCE</scope>
    <source>
        <tissue evidence="1">Skin</tissue>
    </source>
</reference>
<proteinExistence type="predicted"/>